<dbReference type="AlphaFoldDB" id="A0A518D1M8"/>
<keyword evidence="9" id="KW-1185">Reference proteome</keyword>
<keyword evidence="1" id="KW-0677">Repeat</keyword>
<name>A0A518D1M8_9BACT</name>
<dbReference type="SUPFAM" id="SSF54631">
    <property type="entry name" value="CBS-domain pair"/>
    <property type="match status" value="1"/>
</dbReference>
<evidence type="ECO:0000256" key="1">
    <source>
        <dbReference type="ARBA" id="ARBA00022737"/>
    </source>
</evidence>
<evidence type="ECO:0000259" key="6">
    <source>
        <dbReference type="PROSITE" id="PS51371"/>
    </source>
</evidence>
<evidence type="ECO:0000313" key="9">
    <source>
        <dbReference type="Proteomes" id="UP000319342"/>
    </source>
</evidence>
<dbReference type="Pfam" id="PF00571">
    <property type="entry name" value="CBS"/>
    <property type="match status" value="2"/>
</dbReference>
<dbReference type="InterPro" id="IPR002550">
    <property type="entry name" value="CNNM"/>
</dbReference>
<evidence type="ECO:0000256" key="2">
    <source>
        <dbReference type="ARBA" id="ARBA00023122"/>
    </source>
</evidence>
<keyword evidence="2 3" id="KW-0129">CBS domain</keyword>
<keyword evidence="4 5" id="KW-0812">Transmembrane</keyword>
<protein>
    <submittedName>
        <fullName evidence="8">Magnesium and cobalt efflux protein CorC</fullName>
    </submittedName>
</protein>
<dbReference type="EMBL" id="CP036290">
    <property type="protein sequence ID" value="QDU85388.1"/>
    <property type="molecule type" value="Genomic_DNA"/>
</dbReference>
<keyword evidence="4 5" id="KW-1133">Transmembrane helix</keyword>
<dbReference type="InterPro" id="IPR046342">
    <property type="entry name" value="CBS_dom_sf"/>
</dbReference>
<feature type="domain" description="CNNM transmembrane" evidence="7">
    <location>
        <begin position="1"/>
        <end position="187"/>
    </location>
</feature>
<dbReference type="OrthoDB" id="274143at2"/>
<gene>
    <name evidence="8" type="primary">corC_1</name>
    <name evidence="8" type="ORF">Pla163_25170</name>
</gene>
<feature type="transmembrane region" description="Helical" evidence="5">
    <location>
        <begin position="92"/>
        <end position="109"/>
    </location>
</feature>
<evidence type="ECO:0000256" key="5">
    <source>
        <dbReference type="SAM" id="Phobius"/>
    </source>
</evidence>
<proteinExistence type="predicted"/>
<evidence type="ECO:0000256" key="3">
    <source>
        <dbReference type="PROSITE-ProRule" id="PRU00703"/>
    </source>
</evidence>
<evidence type="ECO:0000259" key="7">
    <source>
        <dbReference type="PROSITE" id="PS51846"/>
    </source>
</evidence>
<dbReference type="InterPro" id="IPR000644">
    <property type="entry name" value="CBS_dom"/>
</dbReference>
<sequence>MEAFIAFSICIALSALFSGAETGFYSLSVARLEVDAEQGKRMARLVRYLARSEHALLVAILIGNNLMIELVTHFGDELFGDLGLLPDTGRELVLTAILTPVVFLFAELVPKDLFRRRPHSLLGFAAPVVALARVVFLPVSWPLGVVTRVSERLMGIDDANLEELRNREHVYEMLEEGTLSGALPQDAVELARNVLEVRTMQVASVMVPWSSVATIPSDVDETELVARVGVSNHTRLPVVEPDGDVRGYVHQLDVLSHDGPGVLESNLRRMIEFPPSLPVDRALSRLRSRGQRTALVREEGAKRPLGLVTLKDLAQTIVGDFADW</sequence>
<dbReference type="Gene3D" id="3.10.580.10">
    <property type="entry name" value="CBS-domain"/>
    <property type="match status" value="1"/>
</dbReference>
<dbReference type="Proteomes" id="UP000319342">
    <property type="component" value="Chromosome"/>
</dbReference>
<dbReference type="RefSeq" id="WP_145188632.1">
    <property type="nucleotide sequence ID" value="NZ_CP036290.1"/>
</dbReference>
<keyword evidence="4 5" id="KW-0472">Membrane</keyword>
<evidence type="ECO:0000256" key="4">
    <source>
        <dbReference type="PROSITE-ProRule" id="PRU01193"/>
    </source>
</evidence>
<feature type="transmembrane region" description="Helical" evidence="5">
    <location>
        <begin position="121"/>
        <end position="141"/>
    </location>
</feature>
<dbReference type="GO" id="GO:0005886">
    <property type="term" value="C:plasma membrane"/>
    <property type="evidence" value="ECO:0007669"/>
    <property type="project" value="TreeGrafter"/>
</dbReference>
<dbReference type="PANTHER" id="PTHR22777">
    <property type="entry name" value="HEMOLYSIN-RELATED"/>
    <property type="match status" value="1"/>
</dbReference>
<dbReference type="PROSITE" id="PS51371">
    <property type="entry name" value="CBS"/>
    <property type="match status" value="1"/>
</dbReference>
<reference evidence="8 9" key="1">
    <citation type="submission" date="2019-02" db="EMBL/GenBank/DDBJ databases">
        <title>Deep-cultivation of Planctomycetes and their phenomic and genomic characterization uncovers novel biology.</title>
        <authorList>
            <person name="Wiegand S."/>
            <person name="Jogler M."/>
            <person name="Boedeker C."/>
            <person name="Pinto D."/>
            <person name="Vollmers J."/>
            <person name="Rivas-Marin E."/>
            <person name="Kohn T."/>
            <person name="Peeters S.H."/>
            <person name="Heuer A."/>
            <person name="Rast P."/>
            <person name="Oberbeckmann S."/>
            <person name="Bunk B."/>
            <person name="Jeske O."/>
            <person name="Meyerdierks A."/>
            <person name="Storesund J.E."/>
            <person name="Kallscheuer N."/>
            <person name="Luecker S."/>
            <person name="Lage O.M."/>
            <person name="Pohl T."/>
            <person name="Merkel B.J."/>
            <person name="Hornburger P."/>
            <person name="Mueller R.-W."/>
            <person name="Bruemmer F."/>
            <person name="Labrenz M."/>
            <person name="Spormann A.M."/>
            <person name="Op den Camp H."/>
            <person name="Overmann J."/>
            <person name="Amann R."/>
            <person name="Jetten M.S.M."/>
            <person name="Mascher T."/>
            <person name="Medema M.H."/>
            <person name="Devos D.P."/>
            <person name="Kaster A.-K."/>
            <person name="Ovreas L."/>
            <person name="Rohde M."/>
            <person name="Galperin M.Y."/>
            <person name="Jogler C."/>
        </authorList>
    </citation>
    <scope>NUCLEOTIDE SEQUENCE [LARGE SCALE GENOMIC DNA]</scope>
    <source>
        <strain evidence="8 9">Pla163</strain>
    </source>
</reference>
<dbReference type="PANTHER" id="PTHR22777:SF30">
    <property type="entry name" value="UPF0053 PROTEIN YEGH"/>
    <property type="match status" value="1"/>
</dbReference>
<organism evidence="8 9">
    <name type="scientific">Rohdeia mirabilis</name>
    <dbReference type="NCBI Taxonomy" id="2528008"/>
    <lineage>
        <taxon>Bacteria</taxon>
        <taxon>Pseudomonadati</taxon>
        <taxon>Planctomycetota</taxon>
        <taxon>Planctomycetia</taxon>
        <taxon>Planctomycetia incertae sedis</taxon>
        <taxon>Rohdeia</taxon>
    </lineage>
</organism>
<dbReference type="PROSITE" id="PS51846">
    <property type="entry name" value="CNNM"/>
    <property type="match status" value="1"/>
</dbReference>
<feature type="domain" description="CBS" evidence="6">
    <location>
        <begin position="206"/>
        <end position="265"/>
    </location>
</feature>
<dbReference type="Pfam" id="PF01595">
    <property type="entry name" value="CNNM"/>
    <property type="match status" value="1"/>
</dbReference>
<accession>A0A518D1M8</accession>
<evidence type="ECO:0000313" key="8">
    <source>
        <dbReference type="EMBL" id="QDU85388.1"/>
    </source>
</evidence>